<sequence length="311" mass="33854">MPVYVTDKPLHLTSHDVVARARRLLGTRRVGHTGTLDPLATGVLVLCVDDSTKLVQFMERDSKDYLAYISLGAGTPTLDAEGPLDREEAVPPLTPEMVQRTLDQFLGPQQQVPPQYSAIQVNGQRAYAAARAGGQLDLPARDIHIHELRLLGQYPKVQDAPRTFAPDEAGRWTPAERGQTFTLPPALGEHPTLLVWARVGSGTYLRSLARDVGAQLGVPAHLSGLIRTRAGRFGLEQASPLDQLAEATPQDDLSALQLPRLEATPELAVQLRQGKRPVWPEAGRFVVTLQGQLVAVADGDGQHLRVVRAWA</sequence>
<dbReference type="PANTHER" id="PTHR13767:SF2">
    <property type="entry name" value="PSEUDOURIDYLATE SYNTHASE TRUB1"/>
    <property type="match status" value="1"/>
</dbReference>
<evidence type="ECO:0000313" key="8">
    <source>
        <dbReference type="EMBL" id="XBV85793.1"/>
    </source>
</evidence>
<dbReference type="HAMAP" id="MF_01080">
    <property type="entry name" value="TruB_bact"/>
    <property type="match status" value="1"/>
</dbReference>
<dbReference type="InterPro" id="IPR014780">
    <property type="entry name" value="tRNA_psdUridine_synth_TruB"/>
</dbReference>
<comment type="catalytic activity">
    <reaction evidence="1 5">
        <text>uridine(55) in tRNA = pseudouridine(55) in tRNA</text>
        <dbReference type="Rhea" id="RHEA:42532"/>
        <dbReference type="Rhea" id="RHEA-COMP:10101"/>
        <dbReference type="Rhea" id="RHEA-COMP:10102"/>
        <dbReference type="ChEBI" id="CHEBI:65314"/>
        <dbReference type="ChEBI" id="CHEBI:65315"/>
        <dbReference type="EC" id="5.4.99.25"/>
    </reaction>
</comment>
<evidence type="ECO:0000259" key="6">
    <source>
        <dbReference type="Pfam" id="PF01509"/>
    </source>
</evidence>
<evidence type="ECO:0000259" key="7">
    <source>
        <dbReference type="Pfam" id="PF16198"/>
    </source>
</evidence>
<dbReference type="InterPro" id="IPR002501">
    <property type="entry name" value="PsdUridine_synth_N"/>
</dbReference>
<keyword evidence="4 5" id="KW-0413">Isomerase</keyword>
<evidence type="ECO:0000256" key="3">
    <source>
        <dbReference type="ARBA" id="ARBA00022694"/>
    </source>
</evidence>
<dbReference type="PANTHER" id="PTHR13767">
    <property type="entry name" value="TRNA-PSEUDOURIDINE SYNTHASE"/>
    <property type="match status" value="1"/>
</dbReference>
<name>A0AAU7UBN1_9DEIO</name>
<evidence type="ECO:0000256" key="1">
    <source>
        <dbReference type="ARBA" id="ARBA00000385"/>
    </source>
</evidence>
<evidence type="ECO:0000256" key="4">
    <source>
        <dbReference type="ARBA" id="ARBA00023235"/>
    </source>
</evidence>
<evidence type="ECO:0000256" key="5">
    <source>
        <dbReference type="HAMAP-Rule" id="MF_01080"/>
    </source>
</evidence>
<proteinExistence type="inferred from homology"/>
<dbReference type="Pfam" id="PF01509">
    <property type="entry name" value="TruB_N"/>
    <property type="match status" value="1"/>
</dbReference>
<dbReference type="GO" id="GO:0160148">
    <property type="term" value="F:tRNA pseudouridine(55) synthase activity"/>
    <property type="evidence" value="ECO:0007669"/>
    <property type="project" value="UniProtKB-EC"/>
</dbReference>
<dbReference type="GO" id="GO:1990481">
    <property type="term" value="P:mRNA pseudouridine synthesis"/>
    <property type="evidence" value="ECO:0007669"/>
    <property type="project" value="TreeGrafter"/>
</dbReference>
<dbReference type="Gene3D" id="3.30.2350.10">
    <property type="entry name" value="Pseudouridine synthase"/>
    <property type="match status" value="1"/>
</dbReference>
<comment type="function">
    <text evidence="5">Responsible for synthesis of pseudouridine from uracil-55 in the psi GC loop of transfer RNAs.</text>
</comment>
<evidence type="ECO:0000256" key="2">
    <source>
        <dbReference type="ARBA" id="ARBA00005642"/>
    </source>
</evidence>
<dbReference type="SUPFAM" id="SSF55120">
    <property type="entry name" value="Pseudouridine synthase"/>
    <property type="match status" value="1"/>
</dbReference>
<dbReference type="KEGG" id="dsc:ABOD76_05675"/>
<dbReference type="Pfam" id="PF16198">
    <property type="entry name" value="TruB_C_2"/>
    <property type="match status" value="1"/>
</dbReference>
<comment type="similarity">
    <text evidence="2 5">Belongs to the pseudouridine synthase TruB family. Type 1 subfamily.</text>
</comment>
<accession>A0AAU7UBN1</accession>
<dbReference type="RefSeq" id="WP_350243835.1">
    <property type="nucleotide sequence ID" value="NZ_CP158299.1"/>
</dbReference>
<feature type="domain" description="Pseudouridine synthase II N-terminal" evidence="6">
    <location>
        <begin position="22"/>
        <end position="152"/>
    </location>
</feature>
<dbReference type="GO" id="GO:0003723">
    <property type="term" value="F:RNA binding"/>
    <property type="evidence" value="ECO:0007669"/>
    <property type="project" value="InterPro"/>
</dbReference>
<protein>
    <recommendedName>
        <fullName evidence="5">tRNA pseudouridine synthase B</fullName>
        <ecNumber evidence="5">5.4.99.25</ecNumber>
    </recommendedName>
    <alternativeName>
        <fullName evidence="5">tRNA pseudouridine(55) synthase</fullName>
        <shortName evidence="5">Psi55 synthase</shortName>
    </alternativeName>
    <alternativeName>
        <fullName evidence="5">tRNA pseudouridylate synthase</fullName>
    </alternativeName>
    <alternativeName>
        <fullName evidence="5">tRNA-uridine isomerase</fullName>
    </alternativeName>
</protein>
<dbReference type="NCBIfam" id="TIGR00431">
    <property type="entry name" value="TruB"/>
    <property type="match status" value="1"/>
</dbReference>
<keyword evidence="3 5" id="KW-0819">tRNA processing</keyword>
<dbReference type="InterPro" id="IPR032819">
    <property type="entry name" value="TruB_C"/>
</dbReference>
<organism evidence="8">
    <name type="scientific">Deinococcus sonorensis KR-87</name>
    <dbReference type="NCBI Taxonomy" id="694439"/>
    <lineage>
        <taxon>Bacteria</taxon>
        <taxon>Thermotogati</taxon>
        <taxon>Deinococcota</taxon>
        <taxon>Deinococci</taxon>
        <taxon>Deinococcales</taxon>
        <taxon>Deinococcaceae</taxon>
        <taxon>Deinococcus</taxon>
    </lineage>
</organism>
<feature type="active site" description="Nucleophile" evidence="5">
    <location>
        <position position="37"/>
    </location>
</feature>
<gene>
    <name evidence="5 8" type="primary">truB</name>
    <name evidence="8" type="ORF">ABOD76_05675</name>
</gene>
<dbReference type="GO" id="GO:0031119">
    <property type="term" value="P:tRNA pseudouridine synthesis"/>
    <property type="evidence" value="ECO:0007669"/>
    <property type="project" value="UniProtKB-UniRule"/>
</dbReference>
<dbReference type="EMBL" id="CP158299">
    <property type="protein sequence ID" value="XBV85793.1"/>
    <property type="molecule type" value="Genomic_DNA"/>
</dbReference>
<feature type="domain" description="tRNA pseudouridylate synthase B C-terminal" evidence="7">
    <location>
        <begin position="206"/>
        <end position="248"/>
    </location>
</feature>
<dbReference type="AlphaFoldDB" id="A0AAU7UBN1"/>
<dbReference type="InterPro" id="IPR020103">
    <property type="entry name" value="PsdUridine_synth_cat_dom_sf"/>
</dbReference>
<dbReference type="EC" id="5.4.99.25" evidence="5"/>
<reference evidence="8" key="1">
    <citation type="submission" date="2024-06" db="EMBL/GenBank/DDBJ databases">
        <title>Draft Genome Sequence of Deinococcus sonorensis Type Strain KR-87, a Biofilm Producing Representative of the Genus Deinococcus.</title>
        <authorList>
            <person name="Boren L.S."/>
            <person name="Grosso R.A."/>
            <person name="Hugenberg-Cox A.N."/>
            <person name="Hill J.T.E."/>
            <person name="Albert C.M."/>
            <person name="Tuohy J.M."/>
        </authorList>
    </citation>
    <scope>NUCLEOTIDE SEQUENCE</scope>
    <source>
        <strain evidence="8">KR-87</strain>
    </source>
</reference>